<accession>K9H2U2</accession>
<comment type="similarity">
    <text evidence="2">Belongs to the protein kinase superfamily. ADCK protein kinase family.</text>
</comment>
<proteinExistence type="inferred from homology"/>
<evidence type="ECO:0000256" key="5">
    <source>
        <dbReference type="ARBA" id="ARBA00022679"/>
    </source>
</evidence>
<evidence type="ECO:0000259" key="14">
    <source>
        <dbReference type="PROSITE" id="PS50011"/>
    </source>
</evidence>
<dbReference type="InterPro" id="IPR010232">
    <property type="entry name" value="UbiB"/>
</dbReference>
<sequence length="515" mass="57358">MIRAVKNLRRLFQIARTLARHDALFPLENIGVAREVAALTKMFSRKNVPGRPGQRLARALSELGPSFIKLGQALSTRPDLMGEEVAHDLSELQDQLPPFGFADVRRIMESEFEETIEDLFSEFSEEPVAAASIAQVHFATTTDGREVAVKVLRPGVEDHIARDLDLLYWIAEIVEATQPSLRRLRPVESVQAFEDSVTMEMDLRFEAAAAAEMAENFAGDDTFNVPEIDWQRTSQRVMTSERIKGIPTDEREAVIAAGIDPMDVVAKSADAFFNMVFRDGFFHADMHPGNLFVREDGNLVAVDFGIMGRVDVQTRRYLGEMLLGFLTGNYRRVAEIHFEAGYVPADKSVDAFTQAARSIAEPIFGRPMKDISIARLLGQLFAVTETFEMETQPQLLLLQKSMLVAEGVGRRMAPDINMWELAQPLVEDWMRANLGPEARIKDAVNGMVSTAEKLPKILDEGEKVFAMIQAGGVRLHPETLAALAGQRVARKTRMNVLMILPWALVVILLALLVGN</sequence>
<dbReference type="UniPathway" id="UPA00232"/>
<protein>
    <submittedName>
        <fullName evidence="15">Ubiquinone biosynthesis monooxygenase UbiB</fullName>
    </submittedName>
</protein>
<evidence type="ECO:0000256" key="8">
    <source>
        <dbReference type="ARBA" id="ARBA00022741"/>
    </source>
</evidence>
<dbReference type="Pfam" id="PF03109">
    <property type="entry name" value="ABC1"/>
    <property type="match status" value="1"/>
</dbReference>
<evidence type="ECO:0000256" key="10">
    <source>
        <dbReference type="ARBA" id="ARBA00022840"/>
    </source>
</evidence>
<evidence type="ECO:0000313" key="16">
    <source>
        <dbReference type="Proteomes" id="UP000009881"/>
    </source>
</evidence>
<dbReference type="PANTHER" id="PTHR10566:SF113">
    <property type="entry name" value="PROTEIN ACTIVITY OF BC1 COMPLEX KINASE 7, CHLOROPLASTIC"/>
    <property type="match status" value="1"/>
</dbReference>
<dbReference type="GO" id="GO:0005524">
    <property type="term" value="F:ATP binding"/>
    <property type="evidence" value="ECO:0007669"/>
    <property type="project" value="UniProtKB-KW"/>
</dbReference>
<dbReference type="SUPFAM" id="SSF56112">
    <property type="entry name" value="Protein kinase-like (PK-like)"/>
    <property type="match status" value="1"/>
</dbReference>
<dbReference type="Gene3D" id="1.10.510.10">
    <property type="entry name" value="Transferase(Phosphotransferase) domain 1"/>
    <property type="match status" value="1"/>
</dbReference>
<evidence type="ECO:0000256" key="13">
    <source>
        <dbReference type="SAM" id="Phobius"/>
    </source>
</evidence>
<keyword evidence="9" id="KW-0418">Kinase</keyword>
<name>K9H2U2_9PROT</name>
<keyword evidence="5" id="KW-0808">Transferase</keyword>
<keyword evidence="4" id="KW-0997">Cell inner membrane</keyword>
<dbReference type="eggNOG" id="COG0661">
    <property type="taxonomic scope" value="Bacteria"/>
</dbReference>
<evidence type="ECO:0000256" key="3">
    <source>
        <dbReference type="ARBA" id="ARBA00022475"/>
    </source>
</evidence>
<evidence type="ECO:0000256" key="2">
    <source>
        <dbReference type="ARBA" id="ARBA00009670"/>
    </source>
</evidence>
<keyword evidence="15" id="KW-0830">Ubiquinone</keyword>
<dbReference type="STRING" id="1238182.C882_2971"/>
<evidence type="ECO:0000256" key="7">
    <source>
        <dbReference type="ARBA" id="ARBA00022692"/>
    </source>
</evidence>
<dbReference type="RefSeq" id="WP_009539168.1">
    <property type="nucleotide sequence ID" value="NZ_ANHY01000004.1"/>
</dbReference>
<keyword evidence="12 13" id="KW-0472">Membrane</keyword>
<keyword evidence="3" id="KW-1003">Cell membrane</keyword>
<keyword evidence="15" id="KW-0560">Oxidoreductase</keyword>
<dbReference type="GO" id="GO:0004672">
    <property type="term" value="F:protein kinase activity"/>
    <property type="evidence" value="ECO:0007669"/>
    <property type="project" value="InterPro"/>
</dbReference>
<dbReference type="Proteomes" id="UP000009881">
    <property type="component" value="Unassembled WGS sequence"/>
</dbReference>
<gene>
    <name evidence="15" type="ORF">C882_2971</name>
</gene>
<keyword evidence="15" id="KW-0503">Monooxygenase</keyword>
<feature type="transmembrane region" description="Helical" evidence="13">
    <location>
        <begin position="496"/>
        <end position="514"/>
    </location>
</feature>
<dbReference type="InterPro" id="IPR050154">
    <property type="entry name" value="UbiB_kinase"/>
</dbReference>
<dbReference type="PANTHER" id="PTHR10566">
    <property type="entry name" value="CHAPERONE-ACTIVITY OF BC1 COMPLEX CABC1 -RELATED"/>
    <property type="match status" value="1"/>
</dbReference>
<dbReference type="InterPro" id="IPR000719">
    <property type="entry name" value="Prot_kinase_dom"/>
</dbReference>
<keyword evidence="16" id="KW-1185">Reference proteome</keyword>
<dbReference type="PROSITE" id="PS50011">
    <property type="entry name" value="PROTEIN_KINASE_DOM"/>
    <property type="match status" value="1"/>
</dbReference>
<evidence type="ECO:0000256" key="6">
    <source>
        <dbReference type="ARBA" id="ARBA00022688"/>
    </source>
</evidence>
<evidence type="ECO:0000313" key="15">
    <source>
        <dbReference type="EMBL" id="EKV31907.1"/>
    </source>
</evidence>
<dbReference type="EMBL" id="ANHY01000004">
    <property type="protein sequence ID" value="EKV31907.1"/>
    <property type="molecule type" value="Genomic_DNA"/>
</dbReference>
<dbReference type="InterPro" id="IPR004147">
    <property type="entry name" value="ABC1_dom"/>
</dbReference>
<dbReference type="AlphaFoldDB" id="K9H2U2"/>
<keyword evidence="8" id="KW-0547">Nucleotide-binding</keyword>
<comment type="pathway">
    <text evidence="1">Cofactor biosynthesis; ubiquinone biosynthesis [regulation].</text>
</comment>
<dbReference type="GO" id="GO:0004497">
    <property type="term" value="F:monooxygenase activity"/>
    <property type="evidence" value="ECO:0007669"/>
    <property type="project" value="UniProtKB-KW"/>
</dbReference>
<comment type="caution">
    <text evidence="15">The sequence shown here is derived from an EMBL/GenBank/DDBJ whole genome shotgun (WGS) entry which is preliminary data.</text>
</comment>
<dbReference type="GO" id="GO:0006744">
    <property type="term" value="P:ubiquinone biosynthetic process"/>
    <property type="evidence" value="ECO:0007669"/>
    <property type="project" value="UniProtKB-UniPathway"/>
</dbReference>
<keyword evidence="10" id="KW-0067">ATP-binding</keyword>
<keyword evidence="7 13" id="KW-0812">Transmembrane</keyword>
<organism evidence="15 16">
    <name type="scientific">Caenispirillum salinarum AK4</name>
    <dbReference type="NCBI Taxonomy" id="1238182"/>
    <lineage>
        <taxon>Bacteria</taxon>
        <taxon>Pseudomonadati</taxon>
        <taxon>Pseudomonadota</taxon>
        <taxon>Alphaproteobacteria</taxon>
        <taxon>Rhodospirillales</taxon>
        <taxon>Novispirillaceae</taxon>
        <taxon>Caenispirillum</taxon>
    </lineage>
</organism>
<evidence type="ECO:0000256" key="9">
    <source>
        <dbReference type="ARBA" id="ARBA00022777"/>
    </source>
</evidence>
<keyword evidence="6" id="KW-0831">Ubiquinone biosynthesis</keyword>
<evidence type="ECO:0000256" key="11">
    <source>
        <dbReference type="ARBA" id="ARBA00022989"/>
    </source>
</evidence>
<dbReference type="OrthoDB" id="9795390at2"/>
<evidence type="ECO:0000256" key="12">
    <source>
        <dbReference type="ARBA" id="ARBA00023136"/>
    </source>
</evidence>
<reference evidence="15 16" key="1">
    <citation type="journal article" date="2013" name="Genome Announc.">
        <title>Draft Genome Sequence of an Alphaproteobacterium, Caenispirillum salinarum AK4(T), Isolated from a Solar Saltern.</title>
        <authorList>
            <person name="Khatri I."/>
            <person name="Singh A."/>
            <person name="Korpole S."/>
            <person name="Pinnaka A.K."/>
            <person name="Subramanian S."/>
        </authorList>
    </citation>
    <scope>NUCLEOTIDE SEQUENCE [LARGE SCALE GENOMIC DNA]</scope>
    <source>
        <strain evidence="15 16">AK4</strain>
    </source>
</reference>
<feature type="domain" description="Protein kinase" evidence="14">
    <location>
        <begin position="101"/>
        <end position="426"/>
    </location>
</feature>
<evidence type="ECO:0000256" key="1">
    <source>
        <dbReference type="ARBA" id="ARBA00005020"/>
    </source>
</evidence>
<dbReference type="InterPro" id="IPR011009">
    <property type="entry name" value="Kinase-like_dom_sf"/>
</dbReference>
<dbReference type="NCBIfam" id="TIGR01982">
    <property type="entry name" value="UbiB"/>
    <property type="match status" value="1"/>
</dbReference>
<keyword evidence="11 13" id="KW-1133">Transmembrane helix</keyword>
<dbReference type="CDD" id="cd13972">
    <property type="entry name" value="UbiB"/>
    <property type="match status" value="1"/>
</dbReference>
<dbReference type="PATRIC" id="fig|1238182.3.peg.719"/>
<evidence type="ECO:0000256" key="4">
    <source>
        <dbReference type="ARBA" id="ARBA00022519"/>
    </source>
</evidence>
<dbReference type="InterPro" id="IPR045308">
    <property type="entry name" value="UbiB_bact"/>
</dbReference>